<proteinExistence type="predicted"/>
<reference evidence="1" key="1">
    <citation type="journal article" date="2020" name="mSystems">
        <title>Genome- and Community-Level Interaction Insights into Carbon Utilization and Element Cycling Functions of Hydrothermarchaeota in Hydrothermal Sediment.</title>
        <authorList>
            <person name="Zhou Z."/>
            <person name="Liu Y."/>
            <person name="Xu W."/>
            <person name="Pan J."/>
            <person name="Luo Z.H."/>
            <person name="Li M."/>
        </authorList>
    </citation>
    <scope>NUCLEOTIDE SEQUENCE [LARGE SCALE GENOMIC DNA]</scope>
    <source>
        <strain evidence="1">SpSt-243</strain>
    </source>
</reference>
<dbReference type="AlphaFoldDB" id="A0A7C1SYX9"/>
<dbReference type="EMBL" id="DSKI01000822">
    <property type="protein sequence ID" value="HEB45157.1"/>
    <property type="molecule type" value="Genomic_DNA"/>
</dbReference>
<protein>
    <submittedName>
        <fullName evidence="1">Uncharacterized protein</fullName>
    </submittedName>
</protein>
<sequence length="66" mass="7035">MKVSLASQIAAIDAITSGQFPIVASSNSKRALLLDQLQAVALTLRLVQRHEPEIRAAIDAKKGGRP</sequence>
<organism evidence="1">
    <name type="scientific">Agrobacterium albertimagni</name>
    <dbReference type="NCBI Taxonomy" id="147266"/>
    <lineage>
        <taxon>Bacteria</taxon>
        <taxon>Pseudomonadati</taxon>
        <taxon>Pseudomonadota</taxon>
        <taxon>Alphaproteobacteria</taxon>
        <taxon>Hyphomicrobiales</taxon>
        <taxon>Rhizobiaceae</taxon>
        <taxon>Rhizobium/Agrobacterium group</taxon>
        <taxon>Agrobacterium</taxon>
    </lineage>
</organism>
<comment type="caution">
    <text evidence="1">The sequence shown here is derived from an EMBL/GenBank/DDBJ whole genome shotgun (WGS) entry which is preliminary data.</text>
</comment>
<accession>A0A7C1SYX9</accession>
<gene>
    <name evidence="1" type="ORF">ENP70_15990</name>
</gene>
<name>A0A7C1SYX9_9HYPH</name>
<evidence type="ECO:0000313" key="1">
    <source>
        <dbReference type="EMBL" id="HEB45157.1"/>
    </source>
</evidence>